<proteinExistence type="predicted"/>
<name>A0A6C0DMB4_9ZZZZ</name>
<evidence type="ECO:0000313" key="1">
    <source>
        <dbReference type="EMBL" id="QHT18068.1"/>
    </source>
</evidence>
<reference evidence="1" key="1">
    <citation type="journal article" date="2020" name="Nature">
        <title>Giant virus diversity and host interactions through global metagenomics.</title>
        <authorList>
            <person name="Schulz F."/>
            <person name="Roux S."/>
            <person name="Paez-Espino D."/>
            <person name="Jungbluth S."/>
            <person name="Walsh D.A."/>
            <person name="Denef V.J."/>
            <person name="McMahon K.D."/>
            <person name="Konstantinidis K.T."/>
            <person name="Eloe-Fadrosh E.A."/>
            <person name="Kyrpides N.C."/>
            <person name="Woyke T."/>
        </authorList>
    </citation>
    <scope>NUCLEOTIDE SEQUENCE</scope>
    <source>
        <strain evidence="1">GVMAG-M-3300023174-3</strain>
    </source>
</reference>
<dbReference type="AlphaFoldDB" id="A0A6C0DMB4"/>
<protein>
    <submittedName>
        <fullName evidence="1">Uncharacterized protein</fullName>
    </submittedName>
</protein>
<dbReference type="EMBL" id="MN739648">
    <property type="protein sequence ID" value="QHT18068.1"/>
    <property type="molecule type" value="Genomic_DNA"/>
</dbReference>
<accession>A0A6C0DMB4</accession>
<sequence length="211" mass="24740">MQTYIYFHICRINNWKEIVEKLWADICESGLYDKVTEIRAVAVGATKENPPTFFSDPKFRLLHETHDKSNFERSTLNLLYLHSTDAIEDFQVLYIHSKGVQHNNKNPSVTDWTKYLSYFNIYKHDLCLEQLLSNDAVGVNLSNAPQVHFSGNFWWSTSSHIRTLGICDDTSYNGPEFWITKKENGIYKSLWESGVNHYNQRYLPDKYVDKI</sequence>
<organism evidence="1">
    <name type="scientific">viral metagenome</name>
    <dbReference type="NCBI Taxonomy" id="1070528"/>
    <lineage>
        <taxon>unclassified sequences</taxon>
        <taxon>metagenomes</taxon>
        <taxon>organismal metagenomes</taxon>
    </lineage>
</organism>